<dbReference type="RefSeq" id="WP_143022916.1">
    <property type="nucleotide sequence ID" value="NZ_FNIX01000018.1"/>
</dbReference>
<protein>
    <submittedName>
        <fullName evidence="4">Geranylgeranyl diphosphate synthase, type I</fullName>
    </submittedName>
</protein>
<keyword evidence="5" id="KW-1185">Reference proteome</keyword>
<name>A0A1H0WEL2_9PSEU</name>
<dbReference type="PROSITE" id="PS00723">
    <property type="entry name" value="POLYPRENYL_SYNTHASE_1"/>
    <property type="match status" value="1"/>
</dbReference>
<dbReference type="PANTHER" id="PTHR12001">
    <property type="entry name" value="GERANYLGERANYL PYROPHOSPHATE SYNTHASE"/>
    <property type="match status" value="1"/>
</dbReference>
<dbReference type="GO" id="GO:0008299">
    <property type="term" value="P:isoprenoid biosynthetic process"/>
    <property type="evidence" value="ECO:0007669"/>
    <property type="project" value="InterPro"/>
</dbReference>
<keyword evidence="1" id="KW-0479">Metal-binding</keyword>
<dbReference type="OrthoDB" id="4497239at2"/>
<gene>
    <name evidence="4" type="ORF">SAMN05421507_118138</name>
</gene>
<dbReference type="SUPFAM" id="SSF48576">
    <property type="entry name" value="Terpenoid synthases"/>
    <property type="match status" value="1"/>
</dbReference>
<organism evidence="4 5">
    <name type="scientific">Lentzea jiangxiensis</name>
    <dbReference type="NCBI Taxonomy" id="641025"/>
    <lineage>
        <taxon>Bacteria</taxon>
        <taxon>Bacillati</taxon>
        <taxon>Actinomycetota</taxon>
        <taxon>Actinomycetes</taxon>
        <taxon>Pseudonocardiales</taxon>
        <taxon>Pseudonocardiaceae</taxon>
        <taxon>Lentzea</taxon>
    </lineage>
</organism>
<sequence>MTTTDSSVVSGPGVLRRSADRIDGPLRAAVALLPDSLSIGAGFHFGWWDGDRNPIAGVQGKMVRPAFALSAARAVSGEVPDTAVRAAVAVELVHNFSLVHDDVLDADRTRRGRPTVWAQFGVPYAVLLGDAMLALASQVLTRHRDSAELCGELNAAVIALCVGQYQDMLFEQRLHVSTSEYLEMAGGKTAALLANSCVLGAMAGGALPAEVTALGRFGHHVGLAFQLVDDVLGIFGDPAVTGKPAGADLLRYKKSMPVLAAVESGTAAGDELAELYRTKAITSDLLPHAVRLVADAGGKERTETEAKRSYGLALRHLDALDEHNGGIEELRTLAAQMVNRNR</sequence>
<accession>A0A1H0WEL2</accession>
<keyword evidence="2" id="KW-0460">Magnesium</keyword>
<dbReference type="PROSITE" id="PS00444">
    <property type="entry name" value="POLYPRENYL_SYNTHASE_2"/>
    <property type="match status" value="1"/>
</dbReference>
<reference evidence="5" key="1">
    <citation type="submission" date="2016-10" db="EMBL/GenBank/DDBJ databases">
        <authorList>
            <person name="Varghese N."/>
            <person name="Submissions S."/>
        </authorList>
    </citation>
    <scope>NUCLEOTIDE SEQUENCE [LARGE SCALE GENOMIC DNA]</scope>
    <source>
        <strain evidence="5">CGMCC 4.6609</strain>
    </source>
</reference>
<evidence type="ECO:0000313" key="5">
    <source>
        <dbReference type="Proteomes" id="UP000199691"/>
    </source>
</evidence>
<dbReference type="InterPro" id="IPR008949">
    <property type="entry name" value="Isoprenoid_synthase_dom_sf"/>
</dbReference>
<dbReference type="GO" id="GO:0004659">
    <property type="term" value="F:prenyltransferase activity"/>
    <property type="evidence" value="ECO:0007669"/>
    <property type="project" value="InterPro"/>
</dbReference>
<evidence type="ECO:0000313" key="4">
    <source>
        <dbReference type="EMBL" id="SDP88736.1"/>
    </source>
</evidence>
<dbReference type="CDD" id="cd00685">
    <property type="entry name" value="Trans_IPPS_HT"/>
    <property type="match status" value="1"/>
</dbReference>
<keyword evidence="3" id="KW-0808">Transferase</keyword>
<dbReference type="GO" id="GO:0046872">
    <property type="term" value="F:metal ion binding"/>
    <property type="evidence" value="ECO:0007669"/>
    <property type="project" value="UniProtKB-KW"/>
</dbReference>
<dbReference type="Pfam" id="PF00348">
    <property type="entry name" value="polyprenyl_synt"/>
    <property type="match status" value="1"/>
</dbReference>
<dbReference type="AlphaFoldDB" id="A0A1H0WEL2"/>
<dbReference type="Proteomes" id="UP000199691">
    <property type="component" value="Unassembled WGS sequence"/>
</dbReference>
<dbReference type="PANTHER" id="PTHR12001:SF86">
    <property type="entry name" value="GERANYLGERANYL DIPHOSPHATE SYNTHASE"/>
    <property type="match status" value="1"/>
</dbReference>
<evidence type="ECO:0000256" key="1">
    <source>
        <dbReference type="ARBA" id="ARBA00022723"/>
    </source>
</evidence>
<evidence type="ECO:0000256" key="3">
    <source>
        <dbReference type="RuleBase" id="RU004466"/>
    </source>
</evidence>
<dbReference type="InterPro" id="IPR033749">
    <property type="entry name" value="Polyprenyl_synt_CS"/>
</dbReference>
<dbReference type="SFLD" id="SFLDG01017">
    <property type="entry name" value="Polyprenyl_Transferase_Like"/>
    <property type="match status" value="1"/>
</dbReference>
<dbReference type="STRING" id="641025.SAMN05421507_118138"/>
<dbReference type="SFLD" id="SFLDS00005">
    <property type="entry name" value="Isoprenoid_Synthase_Type_I"/>
    <property type="match status" value="1"/>
</dbReference>
<comment type="similarity">
    <text evidence="3">Belongs to the FPP/GGPP synthase family.</text>
</comment>
<dbReference type="EMBL" id="FNIX01000018">
    <property type="protein sequence ID" value="SDP88736.1"/>
    <property type="molecule type" value="Genomic_DNA"/>
</dbReference>
<proteinExistence type="inferred from homology"/>
<dbReference type="InterPro" id="IPR000092">
    <property type="entry name" value="Polyprenyl_synt"/>
</dbReference>
<evidence type="ECO:0000256" key="2">
    <source>
        <dbReference type="ARBA" id="ARBA00022842"/>
    </source>
</evidence>
<dbReference type="Gene3D" id="1.10.600.10">
    <property type="entry name" value="Farnesyl Diphosphate Synthase"/>
    <property type="match status" value="1"/>
</dbReference>